<feature type="transmembrane region" description="Helical" evidence="1">
    <location>
        <begin position="15"/>
        <end position="35"/>
    </location>
</feature>
<dbReference type="Proteomes" id="UP000028012">
    <property type="component" value="Unassembled WGS sequence"/>
</dbReference>
<name>A0A098PYQ3_9XANT</name>
<keyword evidence="1" id="KW-1133">Transmembrane helix</keyword>
<sequence length="70" mass="7723">MDNGNPPAFSGLQKWSYAAIASFIAGVMPPSAMFGRSWLYVHSQRVALSCTCSMVSNRVRASQAWRTVRL</sequence>
<organism evidence="2 3">
    <name type="scientific">Xanthomonas axonopodis pv. vasculorum</name>
    <dbReference type="NCBI Taxonomy" id="325777"/>
    <lineage>
        <taxon>Bacteria</taxon>
        <taxon>Pseudomonadati</taxon>
        <taxon>Pseudomonadota</taxon>
        <taxon>Gammaproteobacteria</taxon>
        <taxon>Lysobacterales</taxon>
        <taxon>Lysobacteraceae</taxon>
        <taxon>Xanthomonas</taxon>
    </lineage>
</organism>
<comment type="caution">
    <text evidence="2">The sequence shown here is derived from an EMBL/GenBank/DDBJ whole genome shotgun (WGS) entry which is preliminary data.</text>
</comment>
<keyword evidence="1" id="KW-0812">Transmembrane</keyword>
<keyword evidence="1" id="KW-0472">Membrane</keyword>
<evidence type="ECO:0000256" key="1">
    <source>
        <dbReference type="SAM" id="Phobius"/>
    </source>
</evidence>
<dbReference type="EMBL" id="JPHD02000069">
    <property type="protein sequence ID" value="KGE52195.1"/>
    <property type="molecule type" value="Genomic_DNA"/>
</dbReference>
<dbReference type="HOGENOM" id="CLU_2756830_0_0_6"/>
<evidence type="ECO:0000313" key="3">
    <source>
        <dbReference type="Proteomes" id="UP000028012"/>
    </source>
</evidence>
<dbReference type="AlphaFoldDB" id="A0A098PYQ3"/>
<reference evidence="2 3" key="1">
    <citation type="submission" date="2014-09" db="EMBL/GenBank/DDBJ databases">
        <title>A draft genome sequence for Xanthomonas axonopodis pv. vasculorum NCPPB 900.</title>
        <authorList>
            <person name="Harrison J."/>
            <person name="Studholme D.J."/>
        </authorList>
    </citation>
    <scope>NUCLEOTIDE SEQUENCE [LARGE SCALE GENOMIC DNA]</scope>
    <source>
        <strain evidence="2 3">NCPPB 900</strain>
    </source>
</reference>
<gene>
    <name evidence="2" type="ORF">GW15_0209615</name>
</gene>
<evidence type="ECO:0000313" key="2">
    <source>
        <dbReference type="EMBL" id="KGE52195.1"/>
    </source>
</evidence>
<protein>
    <submittedName>
        <fullName evidence="2">Uncharacterized protein</fullName>
    </submittedName>
</protein>
<accession>A0A098PYQ3</accession>
<proteinExistence type="predicted"/>